<dbReference type="PRINTS" id="PR01157">
    <property type="entry name" value="P2YPURNOCPTR"/>
</dbReference>
<feature type="transmembrane region" description="Helical" evidence="8">
    <location>
        <begin position="153"/>
        <end position="178"/>
    </location>
</feature>
<dbReference type="InterPro" id="IPR047160">
    <property type="entry name" value="GP183-like"/>
</dbReference>
<feature type="transmembrane region" description="Helical" evidence="8">
    <location>
        <begin position="198"/>
        <end position="227"/>
    </location>
</feature>
<dbReference type="InterPro" id="IPR017452">
    <property type="entry name" value="GPCR_Rhodpsn_7TM"/>
</dbReference>
<feature type="transmembrane region" description="Helical" evidence="8">
    <location>
        <begin position="248"/>
        <end position="267"/>
    </location>
</feature>
<feature type="transmembrane region" description="Helical" evidence="8">
    <location>
        <begin position="120"/>
        <end position="141"/>
    </location>
</feature>
<dbReference type="AlphaFoldDB" id="A0A8T2JHH6"/>
<evidence type="ECO:0000256" key="6">
    <source>
        <dbReference type="ARBA" id="ARBA00023170"/>
    </source>
</evidence>
<dbReference type="Pfam" id="PF00001">
    <property type="entry name" value="7tm_1"/>
    <property type="match status" value="1"/>
</dbReference>
<keyword evidence="4" id="KW-0297">G-protein coupled receptor</keyword>
<evidence type="ECO:0000256" key="1">
    <source>
        <dbReference type="ARBA" id="ARBA00004141"/>
    </source>
</evidence>
<dbReference type="PANTHER" id="PTHR24237">
    <property type="entry name" value="G-PROTEIN COUPLED RECEPTOR"/>
    <property type="match status" value="1"/>
</dbReference>
<keyword evidence="2 8" id="KW-0812">Transmembrane</keyword>
<sequence length="309" mass="35700">MFSTKGPADNGTMVHNRSDFYANMESGNKTTCFINEEFAYNLLIAIYSFTFIGGTIGTAIMSFLLYKTKTSSLTITAVINLLVVHSIFLLTVPFRIVYYIQRTWVFGSEFCKMVSAMIHIHMYISFIFYVSLLVVRCISFFKQKDKIEFYRTLHSVAASGTVWTIILIVIIPLFFTQYGSSENNNGNVCFYFQVEFKWLSVIILNYVTVSVVFTVVCSLLVVQILIIAKVVKMQQSWALANQQLWAQLKSLFFILVMIICFFPFHMFRIYYIKHTQDCFFYNEICLSITALSCLDLLSFALQTCYQKAR</sequence>
<dbReference type="InterPro" id="IPR000276">
    <property type="entry name" value="GPCR_Rhodpsn"/>
</dbReference>
<comment type="caution">
    <text evidence="10">The sequence shown here is derived from an EMBL/GenBank/DDBJ whole genome shotgun (WGS) entry which is preliminary data.</text>
</comment>
<gene>
    <name evidence="10" type="ORF">GDO86_011535</name>
</gene>
<feature type="domain" description="G-protein coupled receptors family 1 profile" evidence="9">
    <location>
        <begin position="57"/>
        <end position="270"/>
    </location>
</feature>
<evidence type="ECO:0000256" key="7">
    <source>
        <dbReference type="ARBA" id="ARBA00023224"/>
    </source>
</evidence>
<keyword evidence="11" id="KW-1185">Reference proteome</keyword>
<evidence type="ECO:0000313" key="11">
    <source>
        <dbReference type="Proteomes" id="UP000812440"/>
    </source>
</evidence>
<evidence type="ECO:0000313" key="10">
    <source>
        <dbReference type="EMBL" id="KAG8442760.1"/>
    </source>
</evidence>
<keyword evidence="5 8" id="KW-0472">Membrane</keyword>
<protein>
    <recommendedName>
        <fullName evidence="9">G-protein coupled receptors family 1 profile domain-containing protein</fullName>
    </recommendedName>
</protein>
<dbReference type="GO" id="GO:0016020">
    <property type="term" value="C:membrane"/>
    <property type="evidence" value="ECO:0007669"/>
    <property type="project" value="UniProtKB-SubCell"/>
</dbReference>
<evidence type="ECO:0000256" key="5">
    <source>
        <dbReference type="ARBA" id="ARBA00023136"/>
    </source>
</evidence>
<accession>A0A8T2JHH6</accession>
<evidence type="ECO:0000256" key="4">
    <source>
        <dbReference type="ARBA" id="ARBA00023040"/>
    </source>
</evidence>
<dbReference type="Proteomes" id="UP000812440">
    <property type="component" value="Chromosome 6"/>
</dbReference>
<dbReference type="PANTHER" id="PTHR24237:SF35">
    <property type="entry name" value="G-PROTEIN COUPLED RECEPTOR 141-RELATED"/>
    <property type="match status" value="1"/>
</dbReference>
<feature type="transmembrane region" description="Helical" evidence="8">
    <location>
        <begin position="44"/>
        <end position="66"/>
    </location>
</feature>
<dbReference type="Gene3D" id="1.20.1070.10">
    <property type="entry name" value="Rhodopsin 7-helix transmembrane proteins"/>
    <property type="match status" value="1"/>
</dbReference>
<dbReference type="PROSITE" id="PS50262">
    <property type="entry name" value="G_PROTEIN_RECEP_F1_2"/>
    <property type="match status" value="1"/>
</dbReference>
<feature type="transmembrane region" description="Helical" evidence="8">
    <location>
        <begin position="279"/>
        <end position="301"/>
    </location>
</feature>
<proteinExistence type="predicted"/>
<dbReference type="EMBL" id="JAACNH010000005">
    <property type="protein sequence ID" value="KAG8442760.1"/>
    <property type="molecule type" value="Genomic_DNA"/>
</dbReference>
<keyword evidence="6" id="KW-0675">Receptor</keyword>
<evidence type="ECO:0000259" key="9">
    <source>
        <dbReference type="PROSITE" id="PS50262"/>
    </source>
</evidence>
<keyword evidence="7" id="KW-0807">Transducer</keyword>
<evidence type="ECO:0000256" key="8">
    <source>
        <dbReference type="SAM" id="Phobius"/>
    </source>
</evidence>
<dbReference type="SUPFAM" id="SSF81321">
    <property type="entry name" value="Family A G protein-coupled receptor-like"/>
    <property type="match status" value="1"/>
</dbReference>
<organism evidence="10 11">
    <name type="scientific">Hymenochirus boettgeri</name>
    <name type="common">Congo dwarf clawed frog</name>
    <dbReference type="NCBI Taxonomy" id="247094"/>
    <lineage>
        <taxon>Eukaryota</taxon>
        <taxon>Metazoa</taxon>
        <taxon>Chordata</taxon>
        <taxon>Craniata</taxon>
        <taxon>Vertebrata</taxon>
        <taxon>Euteleostomi</taxon>
        <taxon>Amphibia</taxon>
        <taxon>Batrachia</taxon>
        <taxon>Anura</taxon>
        <taxon>Pipoidea</taxon>
        <taxon>Pipidae</taxon>
        <taxon>Pipinae</taxon>
        <taxon>Hymenochirus</taxon>
    </lineage>
</organism>
<reference evidence="10" key="1">
    <citation type="thesis" date="2020" institute="ProQuest LLC" country="789 East Eisenhower Parkway, Ann Arbor, MI, USA">
        <title>Comparative Genomics and Chromosome Evolution.</title>
        <authorList>
            <person name="Mudd A.B."/>
        </authorList>
    </citation>
    <scope>NUCLEOTIDE SEQUENCE</scope>
    <source>
        <strain evidence="10">Female2</strain>
        <tissue evidence="10">Blood</tissue>
    </source>
</reference>
<dbReference type="GO" id="GO:0004930">
    <property type="term" value="F:G protein-coupled receptor activity"/>
    <property type="evidence" value="ECO:0007669"/>
    <property type="project" value="UniProtKB-KW"/>
</dbReference>
<keyword evidence="3 8" id="KW-1133">Transmembrane helix</keyword>
<evidence type="ECO:0000256" key="3">
    <source>
        <dbReference type="ARBA" id="ARBA00022989"/>
    </source>
</evidence>
<dbReference type="OrthoDB" id="9947118at2759"/>
<feature type="transmembrane region" description="Helical" evidence="8">
    <location>
        <begin position="78"/>
        <end position="100"/>
    </location>
</feature>
<name>A0A8T2JHH6_9PIPI</name>
<dbReference type="GO" id="GO:0008142">
    <property type="term" value="F:oxysterol binding"/>
    <property type="evidence" value="ECO:0007669"/>
    <property type="project" value="InterPro"/>
</dbReference>
<evidence type="ECO:0000256" key="2">
    <source>
        <dbReference type="ARBA" id="ARBA00022692"/>
    </source>
</evidence>
<comment type="subcellular location">
    <subcellularLocation>
        <location evidence="1">Membrane</location>
        <topology evidence="1">Multi-pass membrane protein</topology>
    </subcellularLocation>
</comment>